<name>K8XWA6_RHOOP</name>
<gene>
    <name evidence="1" type="ORF">WSS_A17206</name>
</gene>
<dbReference type="EMBL" id="AJYC02000057">
    <property type="protein sequence ID" value="EKT81440.1"/>
    <property type="molecule type" value="Genomic_DNA"/>
</dbReference>
<evidence type="ECO:0000313" key="2">
    <source>
        <dbReference type="Proteomes" id="UP000005951"/>
    </source>
</evidence>
<dbReference type="AlphaFoldDB" id="K8XWA6"/>
<sequence>MSFATTPGAITHVHRDDYWRNRTVISPADTTDLDDGP</sequence>
<proteinExistence type="predicted"/>
<accession>K8XWA6</accession>
<dbReference type="Proteomes" id="UP000005951">
    <property type="component" value="Unassembled WGS sequence"/>
</dbReference>
<reference evidence="1 2" key="1">
    <citation type="journal article" date="2013" name="Genome Announc.">
        <title>Draft Genome Sequence of Rhodococcus opacus Strain M213 Shows a Diverse Catabolic Potential.</title>
        <authorList>
            <person name="Pathak A."/>
            <person name="Green S.J."/>
            <person name="Ogram A."/>
            <person name="Chauhan A."/>
        </authorList>
    </citation>
    <scope>NUCLEOTIDE SEQUENCE [LARGE SCALE GENOMIC DNA]</scope>
    <source>
        <strain evidence="1 2">M213</strain>
    </source>
</reference>
<evidence type="ECO:0000313" key="1">
    <source>
        <dbReference type="EMBL" id="EKT81440.1"/>
    </source>
</evidence>
<protein>
    <submittedName>
        <fullName evidence="1">Uncharacterized protein</fullName>
    </submittedName>
</protein>
<comment type="caution">
    <text evidence="1">The sequence shown here is derived from an EMBL/GenBank/DDBJ whole genome shotgun (WGS) entry which is preliminary data.</text>
</comment>
<organism evidence="1 2">
    <name type="scientific">Rhodococcus opacus M213</name>
    <dbReference type="NCBI Taxonomy" id="1129896"/>
    <lineage>
        <taxon>Bacteria</taxon>
        <taxon>Bacillati</taxon>
        <taxon>Actinomycetota</taxon>
        <taxon>Actinomycetes</taxon>
        <taxon>Mycobacteriales</taxon>
        <taxon>Nocardiaceae</taxon>
        <taxon>Rhodococcus</taxon>
    </lineage>
</organism>